<evidence type="ECO:0000313" key="4">
    <source>
        <dbReference type="EMBL" id="MEX8194399.1"/>
    </source>
</evidence>
<proteinExistence type="predicted"/>
<dbReference type="Proteomes" id="UP001561046">
    <property type="component" value="Unassembled WGS sequence"/>
</dbReference>
<keyword evidence="3" id="KW-0732">Signal</keyword>
<accession>A0ABV3ZXS6</accession>
<keyword evidence="2" id="KW-0472">Membrane</keyword>
<comment type="subcellular location">
    <subcellularLocation>
        <location evidence="1">Membrane</location>
    </subcellularLocation>
</comment>
<protein>
    <submittedName>
        <fullName evidence="4">Glycine zipper 2TM domain-containing protein</fullName>
    </submittedName>
</protein>
<name>A0ABV3ZXS6_9BURK</name>
<keyword evidence="5" id="KW-1185">Reference proteome</keyword>
<feature type="chain" id="PRO_5046515034" evidence="3">
    <location>
        <begin position="20"/>
        <end position="245"/>
    </location>
</feature>
<evidence type="ECO:0000256" key="1">
    <source>
        <dbReference type="ARBA" id="ARBA00004370"/>
    </source>
</evidence>
<dbReference type="RefSeq" id="WP_369339583.1">
    <property type="nucleotide sequence ID" value="NZ_JBFYGN010000020.1"/>
</dbReference>
<dbReference type="EMBL" id="JBFYGN010000020">
    <property type="protein sequence ID" value="MEX8194399.1"/>
    <property type="molecule type" value="Genomic_DNA"/>
</dbReference>
<dbReference type="PANTHER" id="PTHR35603:SF2">
    <property type="entry name" value="OUTER MEMBRANE LIPOPROTEIN"/>
    <property type="match status" value="1"/>
</dbReference>
<reference evidence="4 5" key="1">
    <citation type="journal article" date="2013" name="Int. J. Syst. Evol. Microbiol.">
        <title>Comamonas guangdongensis sp. nov., isolated from subterranean forest sediment, and emended description of the genus Comamonas.</title>
        <authorList>
            <person name="Zhang J."/>
            <person name="Wang Y."/>
            <person name="Zhou S."/>
            <person name="Wu C."/>
            <person name="He J."/>
            <person name="Li F."/>
        </authorList>
    </citation>
    <scope>NUCLEOTIDE SEQUENCE [LARGE SCALE GENOMIC DNA]</scope>
    <source>
        <strain evidence="4 5">CCTCC AB2011133</strain>
    </source>
</reference>
<evidence type="ECO:0000313" key="5">
    <source>
        <dbReference type="Proteomes" id="UP001561046"/>
    </source>
</evidence>
<feature type="signal peptide" evidence="3">
    <location>
        <begin position="1"/>
        <end position="19"/>
    </location>
</feature>
<dbReference type="InterPro" id="IPR051407">
    <property type="entry name" value="Bact_OM_lipoprot/Surf_antigen"/>
</dbReference>
<sequence>MKSLAVLTIAAVAATGAFAQERGRVLSSTPITQQVAVPQQVCSDQPMAVAPRPTGAGAVVGAIAGGLIGSAIGSGGGRAAATGAGLVGGALLGNQVEASGPVQYQNVRQCNTQTFYQNRTVGYNVTYEYNGRNYTTQTANPPGKWIALNVQPSANDSAYGSNGYYDSQMPPQAAYSTSYPAEYQSGYYAPQPVAPVYSAGTTYYSGADYVAPLLLGAAIGAGAYYATRPGYYHGHGGYYRPGWRR</sequence>
<evidence type="ECO:0000256" key="3">
    <source>
        <dbReference type="SAM" id="SignalP"/>
    </source>
</evidence>
<evidence type="ECO:0000256" key="2">
    <source>
        <dbReference type="ARBA" id="ARBA00023136"/>
    </source>
</evidence>
<comment type="caution">
    <text evidence="4">The sequence shown here is derived from an EMBL/GenBank/DDBJ whole genome shotgun (WGS) entry which is preliminary data.</text>
</comment>
<organism evidence="4 5">
    <name type="scientific">Comamonas guangdongensis</name>
    <dbReference type="NCBI Taxonomy" id="510515"/>
    <lineage>
        <taxon>Bacteria</taxon>
        <taxon>Pseudomonadati</taxon>
        <taxon>Pseudomonadota</taxon>
        <taxon>Betaproteobacteria</taxon>
        <taxon>Burkholderiales</taxon>
        <taxon>Comamonadaceae</taxon>
        <taxon>Comamonas</taxon>
    </lineage>
</organism>
<dbReference type="PANTHER" id="PTHR35603">
    <property type="match status" value="1"/>
</dbReference>
<gene>
    <name evidence="4" type="ORF">AB6724_16320</name>
</gene>